<accession>A0ABY7KVC3</accession>
<evidence type="ECO:0000259" key="1">
    <source>
        <dbReference type="Pfam" id="PF13460"/>
    </source>
</evidence>
<evidence type="ECO:0000313" key="3">
    <source>
        <dbReference type="Proteomes" id="UP001164439"/>
    </source>
</evidence>
<dbReference type="InterPro" id="IPR036291">
    <property type="entry name" value="NAD(P)-bd_dom_sf"/>
</dbReference>
<dbReference type="Gene3D" id="3.40.50.720">
    <property type="entry name" value="NAD(P)-binding Rossmann-like Domain"/>
    <property type="match status" value="1"/>
</dbReference>
<dbReference type="PANTHER" id="PTHR47129">
    <property type="entry name" value="QUINONE OXIDOREDUCTASE 2"/>
    <property type="match status" value="1"/>
</dbReference>
<dbReference type="Pfam" id="PF13460">
    <property type="entry name" value="NAD_binding_10"/>
    <property type="match status" value="1"/>
</dbReference>
<proteinExistence type="predicted"/>
<keyword evidence="3" id="KW-1185">Reference proteome</keyword>
<dbReference type="InterPro" id="IPR016040">
    <property type="entry name" value="NAD(P)-bd_dom"/>
</dbReference>
<dbReference type="InterPro" id="IPR052718">
    <property type="entry name" value="NmrA-type_oxidoreductase"/>
</dbReference>
<gene>
    <name evidence="2" type="ORF">STRCI_008616</name>
</gene>
<dbReference type="SUPFAM" id="SSF51735">
    <property type="entry name" value="NAD(P)-binding Rossmann-fold domains"/>
    <property type="match status" value="1"/>
</dbReference>
<feature type="domain" description="NAD(P)-binding" evidence="1">
    <location>
        <begin position="12"/>
        <end position="105"/>
    </location>
</feature>
<organism evidence="2 3">
    <name type="scientific">Streptomyces cinnabarinus</name>
    <dbReference type="NCBI Taxonomy" id="67287"/>
    <lineage>
        <taxon>Bacteria</taxon>
        <taxon>Bacillati</taxon>
        <taxon>Actinomycetota</taxon>
        <taxon>Actinomycetes</taxon>
        <taxon>Kitasatosporales</taxon>
        <taxon>Streptomycetaceae</taxon>
        <taxon>Streptomyces</taxon>
    </lineage>
</organism>
<protein>
    <submittedName>
        <fullName evidence="2">NAD(P)H-binding protein</fullName>
    </submittedName>
</protein>
<name>A0ABY7KVC3_9ACTN</name>
<evidence type="ECO:0000313" key="2">
    <source>
        <dbReference type="EMBL" id="WAZ26931.1"/>
    </source>
</evidence>
<dbReference type="PANTHER" id="PTHR47129:SF1">
    <property type="entry name" value="NMRA-LIKE DOMAIN-CONTAINING PROTEIN"/>
    <property type="match status" value="1"/>
</dbReference>
<sequence length="113" mass="11893">MTVSESSILVFGATGSLGRHVLNAMLDRGTAPESVTAVGRNRLRLGELASAGFNTVAVDLSDAAGVADVVARHTDVVLISGSDPNRLAQHRSVIEAARSADVRHVHQPRSSRR</sequence>
<reference evidence="2" key="1">
    <citation type="submission" date="2022-12" db="EMBL/GenBank/DDBJ databases">
        <authorList>
            <person name="Ruckert C."/>
            <person name="Busche T."/>
            <person name="Kalinowski J."/>
            <person name="Wittmann C."/>
        </authorList>
    </citation>
    <scope>NUCLEOTIDE SEQUENCE</scope>
    <source>
        <strain evidence="2">DSM 40467</strain>
    </source>
</reference>
<dbReference type="EMBL" id="CP114413">
    <property type="protein sequence ID" value="WAZ26931.1"/>
    <property type="molecule type" value="Genomic_DNA"/>
</dbReference>
<dbReference type="Proteomes" id="UP001164439">
    <property type="component" value="Chromosome"/>
</dbReference>
<dbReference type="RefSeq" id="WP_269664418.1">
    <property type="nucleotide sequence ID" value="NZ_CP114413.1"/>
</dbReference>